<protein>
    <submittedName>
        <fullName evidence="1">Uncharacterized protein</fullName>
    </submittedName>
</protein>
<dbReference type="EMBL" id="PVWO01000196">
    <property type="protein sequence ID" value="PSB55295.1"/>
    <property type="molecule type" value="Genomic_DNA"/>
</dbReference>
<organism evidence="1 2">
    <name type="scientific">Chamaesiphon polymorphus CCALA 037</name>
    <dbReference type="NCBI Taxonomy" id="2107692"/>
    <lineage>
        <taxon>Bacteria</taxon>
        <taxon>Bacillati</taxon>
        <taxon>Cyanobacteriota</taxon>
        <taxon>Cyanophyceae</taxon>
        <taxon>Gomontiellales</taxon>
        <taxon>Chamaesiphonaceae</taxon>
        <taxon>Chamaesiphon</taxon>
    </lineage>
</organism>
<evidence type="ECO:0000313" key="2">
    <source>
        <dbReference type="Proteomes" id="UP000238937"/>
    </source>
</evidence>
<comment type="caution">
    <text evidence="1">The sequence shown here is derived from an EMBL/GenBank/DDBJ whole genome shotgun (WGS) entry which is preliminary data.</text>
</comment>
<gene>
    <name evidence="1" type="ORF">C7B77_15460</name>
</gene>
<reference evidence="1 2" key="1">
    <citation type="submission" date="2018-03" db="EMBL/GenBank/DDBJ databases">
        <title>The ancient ancestry and fast evolution of plastids.</title>
        <authorList>
            <person name="Moore K.R."/>
            <person name="Magnabosco C."/>
            <person name="Momper L."/>
            <person name="Gold D.A."/>
            <person name="Bosak T."/>
            <person name="Fournier G.P."/>
        </authorList>
    </citation>
    <scope>NUCLEOTIDE SEQUENCE [LARGE SCALE GENOMIC DNA]</scope>
    <source>
        <strain evidence="1 2">CCALA 037</strain>
    </source>
</reference>
<evidence type="ECO:0000313" key="1">
    <source>
        <dbReference type="EMBL" id="PSB55295.1"/>
    </source>
</evidence>
<keyword evidence="2" id="KW-1185">Reference proteome</keyword>
<dbReference type="OrthoDB" id="4869430at2"/>
<dbReference type="Proteomes" id="UP000238937">
    <property type="component" value="Unassembled WGS sequence"/>
</dbReference>
<name>A0A2T1GCY9_9CYAN</name>
<dbReference type="RefSeq" id="WP_106306495.1">
    <property type="nucleotide sequence ID" value="NZ_PVWO01000196.1"/>
</dbReference>
<dbReference type="AlphaFoldDB" id="A0A2T1GCY9"/>
<sequence>MITAIGGIEHRGFGTGAWALVAEDGTTYELLDCPRDLRQAGLHVKVQGTLNDDVMTLAMIGKVLNVNSFEILEKPSSVE</sequence>
<proteinExistence type="predicted"/>
<accession>A0A2T1GCY9</accession>